<protein>
    <submittedName>
        <fullName evidence="1">Uncharacterized protein</fullName>
    </submittedName>
</protein>
<dbReference type="EMBL" id="MRZV01000031">
    <property type="protein sequence ID" value="PIK61494.1"/>
    <property type="molecule type" value="Genomic_DNA"/>
</dbReference>
<evidence type="ECO:0000313" key="2">
    <source>
        <dbReference type="Proteomes" id="UP000230750"/>
    </source>
</evidence>
<reference evidence="1 2" key="1">
    <citation type="journal article" date="2017" name="PLoS Biol.">
        <title>The sea cucumber genome provides insights into morphological evolution and visceral regeneration.</title>
        <authorList>
            <person name="Zhang X."/>
            <person name="Sun L."/>
            <person name="Yuan J."/>
            <person name="Sun Y."/>
            <person name="Gao Y."/>
            <person name="Zhang L."/>
            <person name="Li S."/>
            <person name="Dai H."/>
            <person name="Hamel J.F."/>
            <person name="Liu C."/>
            <person name="Yu Y."/>
            <person name="Liu S."/>
            <person name="Lin W."/>
            <person name="Guo K."/>
            <person name="Jin S."/>
            <person name="Xu P."/>
            <person name="Storey K.B."/>
            <person name="Huan P."/>
            <person name="Zhang T."/>
            <person name="Zhou Y."/>
            <person name="Zhang J."/>
            <person name="Lin C."/>
            <person name="Li X."/>
            <person name="Xing L."/>
            <person name="Huo D."/>
            <person name="Sun M."/>
            <person name="Wang L."/>
            <person name="Mercier A."/>
            <person name="Li F."/>
            <person name="Yang H."/>
            <person name="Xiang J."/>
        </authorList>
    </citation>
    <scope>NUCLEOTIDE SEQUENCE [LARGE SCALE GENOMIC DNA]</scope>
    <source>
        <strain evidence="1">Shaxun</strain>
        <tissue evidence="1">Muscle</tissue>
    </source>
</reference>
<organism evidence="1 2">
    <name type="scientific">Stichopus japonicus</name>
    <name type="common">Sea cucumber</name>
    <dbReference type="NCBI Taxonomy" id="307972"/>
    <lineage>
        <taxon>Eukaryota</taxon>
        <taxon>Metazoa</taxon>
        <taxon>Echinodermata</taxon>
        <taxon>Eleutherozoa</taxon>
        <taxon>Echinozoa</taxon>
        <taxon>Holothuroidea</taxon>
        <taxon>Aspidochirotacea</taxon>
        <taxon>Aspidochirotida</taxon>
        <taxon>Stichopodidae</taxon>
        <taxon>Apostichopus</taxon>
    </lineage>
</organism>
<proteinExistence type="predicted"/>
<keyword evidence="2" id="KW-1185">Reference proteome</keyword>
<name>A0A2G8LMN6_STIJA</name>
<sequence length="93" mass="10618">MELRRRKMNIRKLSVEIGNLSLEVERAKLEEKWGTKRPGDKKSPAEETLKLCKQLEEEPDELDSILQELCTHQSKVTSQVTDLRAQLAALTTG</sequence>
<dbReference type="AlphaFoldDB" id="A0A2G8LMN6"/>
<comment type="caution">
    <text evidence="1">The sequence shown here is derived from an EMBL/GenBank/DDBJ whole genome shotgun (WGS) entry which is preliminary data.</text>
</comment>
<dbReference type="Proteomes" id="UP000230750">
    <property type="component" value="Unassembled WGS sequence"/>
</dbReference>
<gene>
    <name evidence="1" type="ORF">BSL78_01619</name>
</gene>
<accession>A0A2G8LMN6</accession>
<evidence type="ECO:0000313" key="1">
    <source>
        <dbReference type="EMBL" id="PIK61494.1"/>
    </source>
</evidence>
<dbReference type="OrthoDB" id="10447186at2759"/>